<evidence type="ECO:0000256" key="4">
    <source>
        <dbReference type="ARBA" id="ARBA00022989"/>
    </source>
</evidence>
<dbReference type="RefSeq" id="WP_175606427.1">
    <property type="nucleotide sequence ID" value="NZ_JABWGO010000024.1"/>
</dbReference>
<dbReference type="InterPro" id="IPR032689">
    <property type="entry name" value="TraG-D_C"/>
</dbReference>
<dbReference type="Gene3D" id="3.40.50.300">
    <property type="entry name" value="P-loop containing nucleotide triphosphate hydrolases"/>
    <property type="match status" value="1"/>
</dbReference>
<keyword evidence="5 7" id="KW-0472">Membrane</keyword>
<dbReference type="InterPro" id="IPR051539">
    <property type="entry name" value="T4SS-coupling_protein"/>
</dbReference>
<evidence type="ECO:0000313" key="10">
    <source>
        <dbReference type="Proteomes" id="UP000546126"/>
    </source>
</evidence>
<proteinExistence type="predicted"/>
<dbReference type="PANTHER" id="PTHR37937:SF1">
    <property type="entry name" value="CONJUGATIVE TRANSFER: DNA TRANSPORT"/>
    <property type="match status" value="1"/>
</dbReference>
<dbReference type="InterPro" id="IPR027417">
    <property type="entry name" value="P-loop_NTPase"/>
</dbReference>
<keyword evidence="3 7" id="KW-0812">Transmembrane</keyword>
<accession>A0A7Y6IZL9</accession>
<feature type="domain" description="TraD/TraG TraM recognition site" evidence="8">
    <location>
        <begin position="384"/>
        <end position="498"/>
    </location>
</feature>
<evidence type="ECO:0000259" key="8">
    <source>
        <dbReference type="Pfam" id="PF12696"/>
    </source>
</evidence>
<dbReference type="SUPFAM" id="SSF52540">
    <property type="entry name" value="P-loop containing nucleoside triphosphate hydrolases"/>
    <property type="match status" value="1"/>
</dbReference>
<comment type="subcellular location">
    <subcellularLocation>
        <location evidence="1">Cell membrane</location>
        <topology evidence="1">Multi-pass membrane protein</topology>
    </subcellularLocation>
</comment>
<evidence type="ECO:0000256" key="1">
    <source>
        <dbReference type="ARBA" id="ARBA00004651"/>
    </source>
</evidence>
<keyword evidence="4 7" id="KW-1133">Transmembrane helix</keyword>
<comment type="caution">
    <text evidence="9">The sequence shown here is derived from an EMBL/GenBank/DDBJ whole genome shotgun (WGS) entry which is preliminary data.</text>
</comment>
<reference evidence="9 10" key="1">
    <citation type="submission" date="2020-06" db="EMBL/GenBank/DDBJ databases">
        <authorList>
            <person name="Chanama M."/>
        </authorList>
    </citation>
    <scope>NUCLEOTIDE SEQUENCE [LARGE SCALE GENOMIC DNA]</scope>
    <source>
        <strain evidence="9 10">TBRC6557</strain>
    </source>
</reference>
<feature type="transmembrane region" description="Helical" evidence="7">
    <location>
        <begin position="21"/>
        <end position="43"/>
    </location>
</feature>
<feature type="compositionally biased region" description="Basic and acidic residues" evidence="6">
    <location>
        <begin position="616"/>
        <end position="628"/>
    </location>
</feature>
<evidence type="ECO:0000256" key="5">
    <source>
        <dbReference type="ARBA" id="ARBA00023136"/>
    </source>
</evidence>
<dbReference type="GO" id="GO:0005886">
    <property type="term" value="C:plasma membrane"/>
    <property type="evidence" value="ECO:0007669"/>
    <property type="project" value="UniProtKB-SubCell"/>
</dbReference>
<sequence>MKYGTISGDPFLTAATAGPEIPIKFIVILVAILLGGLALRLLWDFLRRGHETPRAGMWRRLRMRRHPGAGFAGRWELYRRYGLGRARKIARHARPSLGTADLYGHGKWRNYATFLGWAQGWVHRWRVYATHSDILLVIAAPQKGKSVAAAGRIIDAPGPVVVTSIRGDLIANTAGLRQRVGNLHVFNPEGVGEWGTTFRWNPVAGCQDPDTALRRAGHMVEAVETRGLSDSNFWESQAVMVLSSYMHAAGLVGGNLRHVWKWITEDDPTPVEICTRHVHAAQFAANEIRDYLALHDRTRDSVERTIRQVLRFMLSPEVVETLTPAGDEEFVIADFLRSRDTLYLVASAEAASPIPPLLCALLAEIKHEALIVGSNSAAKRLDPPLTMELDEVANVTPIPVAAWASYAAGSGIRMSLYSQSWAQLAGRWGDRGAETIWQTATAKVIMGGSSEPELLQRVAALCGKVYVTIRQHRERDGTKTPVQDWVDVLSPNDVRRLPPGRAVVIVGEAMPTIVRPEVVFKRKDFKAWARSGEAIRLPRTTARPLVAPNPALLAGNGPVLHADELAARRRAEVRRDPATQPLPVQRPQQATGTGPSPVTTPTPPTTPADTPPRQRRPWDHAPKDETSS</sequence>
<dbReference type="AlphaFoldDB" id="A0A7Y6IZL9"/>
<name>A0A7Y6IZL9_9ACTN</name>
<keyword evidence="10" id="KW-1185">Reference proteome</keyword>
<feature type="compositionally biased region" description="Pro residues" evidence="6">
    <location>
        <begin position="598"/>
        <end position="610"/>
    </location>
</feature>
<evidence type="ECO:0000313" key="9">
    <source>
        <dbReference type="EMBL" id="NUW46986.1"/>
    </source>
</evidence>
<feature type="region of interest" description="Disordered" evidence="6">
    <location>
        <begin position="573"/>
        <end position="628"/>
    </location>
</feature>
<dbReference type="PANTHER" id="PTHR37937">
    <property type="entry name" value="CONJUGATIVE TRANSFER: DNA TRANSPORT"/>
    <property type="match status" value="1"/>
</dbReference>
<dbReference type="EMBL" id="JABWGO010000024">
    <property type="protein sequence ID" value="NUW46986.1"/>
    <property type="molecule type" value="Genomic_DNA"/>
</dbReference>
<dbReference type="Proteomes" id="UP000546126">
    <property type="component" value="Unassembled WGS sequence"/>
</dbReference>
<gene>
    <name evidence="9" type="ORF">HT134_43830</name>
</gene>
<evidence type="ECO:0000256" key="3">
    <source>
        <dbReference type="ARBA" id="ARBA00022692"/>
    </source>
</evidence>
<protein>
    <submittedName>
        <fullName evidence="9">Type IV secretory system conjugative DNA transfer family protein</fullName>
    </submittedName>
</protein>
<dbReference type="CDD" id="cd01127">
    <property type="entry name" value="TrwB_TraG_TraD_VirD4"/>
    <property type="match status" value="1"/>
</dbReference>
<evidence type="ECO:0000256" key="7">
    <source>
        <dbReference type="SAM" id="Phobius"/>
    </source>
</evidence>
<dbReference type="Pfam" id="PF12696">
    <property type="entry name" value="TraG-D_C"/>
    <property type="match status" value="1"/>
</dbReference>
<keyword evidence="2" id="KW-1003">Cell membrane</keyword>
<organism evidence="9 10">
    <name type="scientific">Nonomuraea rhodomycinica</name>
    <dbReference type="NCBI Taxonomy" id="1712872"/>
    <lineage>
        <taxon>Bacteria</taxon>
        <taxon>Bacillati</taxon>
        <taxon>Actinomycetota</taxon>
        <taxon>Actinomycetes</taxon>
        <taxon>Streptosporangiales</taxon>
        <taxon>Streptosporangiaceae</taxon>
        <taxon>Nonomuraea</taxon>
    </lineage>
</organism>
<evidence type="ECO:0000256" key="2">
    <source>
        <dbReference type="ARBA" id="ARBA00022475"/>
    </source>
</evidence>
<evidence type="ECO:0000256" key="6">
    <source>
        <dbReference type="SAM" id="MobiDB-lite"/>
    </source>
</evidence>